<sequence length="94" mass="10306">MRLLANSRDITTFHIDENTLCAADYRSHTIWELNFNNIGSHKLQLASLNATTDQQKSVISKNCSQFIKHASGLALIGLIALGVALIKSKPRTGV</sequence>
<keyword evidence="1" id="KW-1133">Transmembrane helix</keyword>
<dbReference type="AlphaFoldDB" id="A0A918RJ95"/>
<keyword evidence="3" id="KW-1185">Reference proteome</keyword>
<proteinExistence type="predicted"/>
<accession>A0A918RJ95</accession>
<dbReference type="Proteomes" id="UP000614811">
    <property type="component" value="Unassembled WGS sequence"/>
</dbReference>
<comment type="caution">
    <text evidence="2">The sequence shown here is derived from an EMBL/GenBank/DDBJ whole genome shotgun (WGS) entry which is preliminary data.</text>
</comment>
<feature type="transmembrane region" description="Helical" evidence="1">
    <location>
        <begin position="66"/>
        <end position="86"/>
    </location>
</feature>
<evidence type="ECO:0000256" key="1">
    <source>
        <dbReference type="SAM" id="Phobius"/>
    </source>
</evidence>
<organism evidence="2 3">
    <name type="scientific">Arenicella chitinivorans</name>
    <dbReference type="NCBI Taxonomy" id="1329800"/>
    <lineage>
        <taxon>Bacteria</taxon>
        <taxon>Pseudomonadati</taxon>
        <taxon>Pseudomonadota</taxon>
        <taxon>Gammaproteobacteria</taxon>
        <taxon>Arenicellales</taxon>
        <taxon>Arenicellaceae</taxon>
        <taxon>Arenicella</taxon>
    </lineage>
</organism>
<reference evidence="2" key="1">
    <citation type="journal article" date="2014" name="Int. J. Syst. Evol. Microbiol.">
        <title>Complete genome sequence of Corynebacterium casei LMG S-19264T (=DSM 44701T), isolated from a smear-ripened cheese.</title>
        <authorList>
            <consortium name="US DOE Joint Genome Institute (JGI-PGF)"/>
            <person name="Walter F."/>
            <person name="Albersmeier A."/>
            <person name="Kalinowski J."/>
            <person name="Ruckert C."/>
        </authorList>
    </citation>
    <scope>NUCLEOTIDE SEQUENCE</scope>
    <source>
        <strain evidence="2">KCTC 12711</strain>
    </source>
</reference>
<keyword evidence="1" id="KW-0472">Membrane</keyword>
<dbReference type="EMBL" id="BMXA01000001">
    <property type="protein sequence ID" value="GHA01103.1"/>
    <property type="molecule type" value="Genomic_DNA"/>
</dbReference>
<reference evidence="2" key="2">
    <citation type="submission" date="2020-09" db="EMBL/GenBank/DDBJ databases">
        <authorList>
            <person name="Sun Q."/>
            <person name="Kim S."/>
        </authorList>
    </citation>
    <scope>NUCLEOTIDE SEQUENCE</scope>
    <source>
        <strain evidence="2">KCTC 12711</strain>
    </source>
</reference>
<name>A0A918RJ95_9GAMM</name>
<protein>
    <submittedName>
        <fullName evidence="2">Uncharacterized protein</fullName>
    </submittedName>
</protein>
<evidence type="ECO:0000313" key="3">
    <source>
        <dbReference type="Proteomes" id="UP000614811"/>
    </source>
</evidence>
<keyword evidence="1" id="KW-0812">Transmembrane</keyword>
<gene>
    <name evidence="2" type="ORF">GCM10008090_07750</name>
</gene>
<evidence type="ECO:0000313" key="2">
    <source>
        <dbReference type="EMBL" id="GHA01103.1"/>
    </source>
</evidence>